<evidence type="ECO:0000256" key="7">
    <source>
        <dbReference type="ARBA" id="ARBA00022622"/>
    </source>
</evidence>
<keyword evidence="6 15" id="KW-0349">Heme</keyword>
<gene>
    <name evidence="19" type="ORF">FIESC28_10379</name>
</gene>
<evidence type="ECO:0000256" key="4">
    <source>
        <dbReference type="ARBA" id="ARBA00022475"/>
    </source>
</evidence>
<comment type="subcellular location">
    <subcellularLocation>
        <location evidence="1">Cell membrane</location>
        <topology evidence="1">Lipid-anchor</topology>
        <topology evidence="1">GPI-anchor</topology>
    </subcellularLocation>
    <subcellularLocation>
        <location evidence="2">Secreted</location>
    </subcellularLocation>
</comment>
<protein>
    <recommendedName>
        <fullName evidence="18">CFEM domain-containing protein</fullName>
    </recommendedName>
</protein>
<keyword evidence="8 15" id="KW-0479">Metal-binding</keyword>
<dbReference type="OrthoDB" id="3065412at2759"/>
<feature type="disulfide bond" evidence="15">
    <location>
        <begin position="42"/>
        <end position="49"/>
    </location>
</feature>
<evidence type="ECO:0000259" key="18">
    <source>
        <dbReference type="PROSITE" id="PS52012"/>
    </source>
</evidence>
<dbReference type="Pfam" id="PF05730">
    <property type="entry name" value="CFEM"/>
    <property type="match status" value="1"/>
</dbReference>
<evidence type="ECO:0000313" key="20">
    <source>
        <dbReference type="Proteomes" id="UP000253153"/>
    </source>
</evidence>
<keyword evidence="7" id="KW-0336">GPI-anchor</keyword>
<evidence type="ECO:0000256" key="8">
    <source>
        <dbReference type="ARBA" id="ARBA00022723"/>
    </source>
</evidence>
<dbReference type="PANTHER" id="PTHR37928">
    <property type="entry name" value="CFEM DOMAIN PROTEIN (AFU_ORTHOLOGUE AFUA_6G14090)"/>
    <property type="match status" value="1"/>
</dbReference>
<evidence type="ECO:0000256" key="5">
    <source>
        <dbReference type="ARBA" id="ARBA00022525"/>
    </source>
</evidence>
<dbReference type="RefSeq" id="XP_031011463.1">
    <property type="nucleotide sequence ID" value="XM_031164511.1"/>
</dbReference>
<dbReference type="SMART" id="SM00747">
    <property type="entry name" value="CFEM"/>
    <property type="match status" value="1"/>
</dbReference>
<evidence type="ECO:0000256" key="3">
    <source>
        <dbReference type="ARBA" id="ARBA00010031"/>
    </source>
</evidence>
<name>A0A366QTK8_9HYPO</name>
<feature type="signal peptide" evidence="17">
    <location>
        <begin position="1"/>
        <end position="17"/>
    </location>
</feature>
<dbReference type="Proteomes" id="UP000253153">
    <property type="component" value="Unassembled WGS sequence"/>
</dbReference>
<dbReference type="GeneID" id="41999807"/>
<dbReference type="GO" id="GO:0098552">
    <property type="term" value="C:side of membrane"/>
    <property type="evidence" value="ECO:0007669"/>
    <property type="project" value="UniProtKB-KW"/>
</dbReference>
<keyword evidence="20" id="KW-1185">Reference proteome</keyword>
<keyword evidence="12 15" id="KW-1015">Disulfide bond</keyword>
<comment type="caution">
    <text evidence="19">The sequence shown here is derived from an EMBL/GenBank/DDBJ whole genome shotgun (WGS) entry which is preliminary data.</text>
</comment>
<dbReference type="PROSITE" id="PS52012">
    <property type="entry name" value="CFEM"/>
    <property type="match status" value="1"/>
</dbReference>
<keyword evidence="5" id="KW-0964">Secreted</keyword>
<reference evidence="19 20" key="1">
    <citation type="submission" date="2018-06" db="EMBL/GenBank/DDBJ databases">
        <title>Fusarium incarnatum-equiseti species complex species 28.</title>
        <authorList>
            <person name="Gardiner D.M."/>
        </authorList>
    </citation>
    <scope>NUCLEOTIDE SEQUENCE [LARGE SCALE GENOMIC DNA]</scope>
    <source>
        <strain evidence="19 20">FIESC_28</strain>
    </source>
</reference>
<dbReference type="AlphaFoldDB" id="A0A366QTK8"/>
<dbReference type="GO" id="GO:0005576">
    <property type="term" value="C:extracellular region"/>
    <property type="evidence" value="ECO:0007669"/>
    <property type="project" value="UniProtKB-SubCell"/>
</dbReference>
<evidence type="ECO:0000256" key="12">
    <source>
        <dbReference type="ARBA" id="ARBA00023157"/>
    </source>
</evidence>
<feature type="compositionally biased region" description="Low complexity" evidence="16">
    <location>
        <begin position="101"/>
        <end position="136"/>
    </location>
</feature>
<feature type="disulfide bond" evidence="15">
    <location>
        <begin position="51"/>
        <end position="84"/>
    </location>
</feature>
<evidence type="ECO:0000313" key="19">
    <source>
        <dbReference type="EMBL" id="RBR08187.1"/>
    </source>
</evidence>
<evidence type="ECO:0000256" key="14">
    <source>
        <dbReference type="ARBA" id="ARBA00023288"/>
    </source>
</evidence>
<evidence type="ECO:0000256" key="15">
    <source>
        <dbReference type="PROSITE-ProRule" id="PRU01356"/>
    </source>
</evidence>
<keyword evidence="13" id="KW-0325">Glycoprotein</keyword>
<feature type="chain" id="PRO_5016934030" description="CFEM domain-containing protein" evidence="17">
    <location>
        <begin position="18"/>
        <end position="158"/>
    </location>
</feature>
<sequence>MKLSVFTSVVLAGLVAAQQEKLPKCAQPCVDQYTTGGGVAGCGQLDIKCICSNQNFLSGIACCLEEKCDTEGKDTAVKYAKQICSTAGVNDLPDDVKCDKSAASGSASSATGATTPTSSSGAASASSTGDSDSADTNAGAREGAAGIFGVAMAMLFAL</sequence>
<dbReference type="PANTHER" id="PTHR37928:SF2">
    <property type="entry name" value="GPI ANCHORED CFEM DOMAIN PROTEIN (AFU_ORTHOLOGUE AFUA_6G10580)"/>
    <property type="match status" value="1"/>
</dbReference>
<evidence type="ECO:0000256" key="10">
    <source>
        <dbReference type="ARBA" id="ARBA00023004"/>
    </source>
</evidence>
<dbReference type="EMBL" id="QKXC01000292">
    <property type="protein sequence ID" value="RBR08187.1"/>
    <property type="molecule type" value="Genomic_DNA"/>
</dbReference>
<dbReference type="GO" id="GO:0046872">
    <property type="term" value="F:metal ion binding"/>
    <property type="evidence" value="ECO:0007669"/>
    <property type="project" value="UniProtKB-UniRule"/>
</dbReference>
<dbReference type="InterPro" id="IPR051735">
    <property type="entry name" value="CFEM_domain"/>
</dbReference>
<proteinExistence type="inferred from homology"/>
<evidence type="ECO:0000256" key="1">
    <source>
        <dbReference type="ARBA" id="ARBA00004609"/>
    </source>
</evidence>
<comment type="caution">
    <text evidence="15">Lacks conserved residue(s) required for the propagation of feature annotation.</text>
</comment>
<feature type="region of interest" description="Disordered" evidence="16">
    <location>
        <begin position="89"/>
        <end position="137"/>
    </location>
</feature>
<evidence type="ECO:0000256" key="16">
    <source>
        <dbReference type="SAM" id="MobiDB-lite"/>
    </source>
</evidence>
<dbReference type="InterPro" id="IPR008427">
    <property type="entry name" value="Extracellular_membr_CFEM_dom"/>
</dbReference>
<evidence type="ECO:0000256" key="6">
    <source>
        <dbReference type="ARBA" id="ARBA00022617"/>
    </source>
</evidence>
<evidence type="ECO:0000256" key="11">
    <source>
        <dbReference type="ARBA" id="ARBA00023136"/>
    </source>
</evidence>
<evidence type="ECO:0000256" key="17">
    <source>
        <dbReference type="SAM" id="SignalP"/>
    </source>
</evidence>
<dbReference type="GO" id="GO:0005886">
    <property type="term" value="C:plasma membrane"/>
    <property type="evidence" value="ECO:0007669"/>
    <property type="project" value="UniProtKB-SubCell"/>
</dbReference>
<evidence type="ECO:0000256" key="2">
    <source>
        <dbReference type="ARBA" id="ARBA00004613"/>
    </source>
</evidence>
<accession>A0A366QTK8</accession>
<keyword evidence="4" id="KW-1003">Cell membrane</keyword>
<evidence type="ECO:0000256" key="13">
    <source>
        <dbReference type="ARBA" id="ARBA00023180"/>
    </source>
</evidence>
<feature type="binding site" description="axial binding residue" evidence="15">
    <location>
        <position position="46"/>
    </location>
    <ligand>
        <name>heme</name>
        <dbReference type="ChEBI" id="CHEBI:30413"/>
    </ligand>
    <ligandPart>
        <name>Fe</name>
        <dbReference type="ChEBI" id="CHEBI:18248"/>
    </ligandPart>
</feature>
<evidence type="ECO:0000256" key="9">
    <source>
        <dbReference type="ARBA" id="ARBA00022729"/>
    </source>
</evidence>
<comment type="similarity">
    <text evidence="3">Belongs to the RBT5 family.</text>
</comment>
<keyword evidence="9 17" id="KW-0732">Signal</keyword>
<keyword evidence="10 15" id="KW-0408">Iron</keyword>
<keyword evidence="14" id="KW-0449">Lipoprotein</keyword>
<feature type="domain" description="CFEM" evidence="18">
    <location>
        <begin position="1"/>
        <end position="112"/>
    </location>
</feature>
<organism evidence="19 20">
    <name type="scientific">Fusarium coffeatum</name>
    <dbReference type="NCBI Taxonomy" id="231269"/>
    <lineage>
        <taxon>Eukaryota</taxon>
        <taxon>Fungi</taxon>
        <taxon>Dikarya</taxon>
        <taxon>Ascomycota</taxon>
        <taxon>Pezizomycotina</taxon>
        <taxon>Sordariomycetes</taxon>
        <taxon>Hypocreomycetidae</taxon>
        <taxon>Hypocreales</taxon>
        <taxon>Nectriaceae</taxon>
        <taxon>Fusarium</taxon>
        <taxon>Fusarium incarnatum-equiseti species complex</taxon>
    </lineage>
</organism>
<keyword evidence="11" id="KW-0472">Membrane</keyword>